<dbReference type="OrthoDB" id="287318at2"/>
<comment type="similarity">
    <text evidence="1">Belongs to the UPF0213 family.</text>
</comment>
<geneLocation type="plasmid" evidence="3 4">
    <name>AZO_p3</name>
</geneLocation>
<dbReference type="HOGENOM" id="CLU_135650_3_1_5"/>
<dbReference type="Gene3D" id="3.40.1440.10">
    <property type="entry name" value="GIY-YIG endonuclease"/>
    <property type="match status" value="1"/>
</dbReference>
<dbReference type="RefSeq" id="WP_014249537.1">
    <property type="nucleotide sequence ID" value="NC_016623.1"/>
</dbReference>
<keyword evidence="3" id="KW-0614">Plasmid</keyword>
<evidence type="ECO:0000256" key="1">
    <source>
        <dbReference type="ARBA" id="ARBA00007435"/>
    </source>
</evidence>
<dbReference type="InterPro" id="IPR000305">
    <property type="entry name" value="GIY-YIG_endonuc"/>
</dbReference>
<dbReference type="SUPFAM" id="SSF82771">
    <property type="entry name" value="GIY-YIG endonuclease"/>
    <property type="match status" value="1"/>
</dbReference>
<dbReference type="PANTHER" id="PTHR34477:SF5">
    <property type="entry name" value="BSL5627 PROTEIN"/>
    <property type="match status" value="1"/>
</dbReference>
<proteinExistence type="inferred from homology"/>
<name>G7ZF73_AZOL4</name>
<dbReference type="AlphaFoldDB" id="G7ZF73"/>
<dbReference type="InterPro" id="IPR035901">
    <property type="entry name" value="GIY-YIG_endonuc_sf"/>
</dbReference>
<reference evidence="4" key="1">
    <citation type="journal article" date="2011" name="PLoS Genet.">
        <title>Azospirillum genomes reveal transition of bacteria from aquatic to terrestrial environments.</title>
        <authorList>
            <person name="Wisniewski-Dye F."/>
            <person name="Borziak K."/>
            <person name="Khalsa-Moyers G."/>
            <person name="Alexandre G."/>
            <person name="Sukharnikov L.O."/>
            <person name="Wuichet K."/>
            <person name="Hurst G.B."/>
            <person name="McDonald W.H."/>
            <person name="Robertson J.S."/>
            <person name="Barbe V."/>
            <person name="Calteau A."/>
            <person name="Rouy Z."/>
            <person name="Mangenot S."/>
            <person name="Prigent-Combaret C."/>
            <person name="Normand P."/>
            <person name="Boyer M."/>
            <person name="Siguier P."/>
            <person name="Dessaux Y."/>
            <person name="Elmerich C."/>
            <person name="Condemine G."/>
            <person name="Krishnen G."/>
            <person name="Kennedy I."/>
            <person name="Paterson A.H."/>
            <person name="Gonzalez V."/>
            <person name="Mavingui P."/>
            <person name="Zhulin I.B."/>
        </authorList>
    </citation>
    <scope>NUCLEOTIDE SEQUENCE [LARGE SCALE GENOMIC DNA]</scope>
    <source>
        <strain evidence="4">4B</strain>
    </source>
</reference>
<protein>
    <submittedName>
        <fullName evidence="3">Excinuclease ABC, C subunit</fullName>
    </submittedName>
</protein>
<feature type="domain" description="GIY-YIG" evidence="2">
    <location>
        <begin position="3"/>
        <end position="79"/>
    </location>
</feature>
<dbReference type="Proteomes" id="UP000005667">
    <property type="component" value="Plasmid AZO_p3"/>
</dbReference>
<dbReference type="EMBL" id="FQ311871">
    <property type="protein sequence ID" value="CBS90092.1"/>
    <property type="molecule type" value="Genomic_DNA"/>
</dbReference>
<gene>
    <name evidence="3" type="ordered locus">AZOLI_p30254</name>
</gene>
<dbReference type="KEGG" id="ali:AZOLI_p30254"/>
<accession>G7ZF73</accession>
<organism evidence="3 4">
    <name type="scientific">Azospirillum lipoferum (strain 4B)</name>
    <dbReference type="NCBI Taxonomy" id="862719"/>
    <lineage>
        <taxon>Bacteria</taxon>
        <taxon>Pseudomonadati</taxon>
        <taxon>Pseudomonadota</taxon>
        <taxon>Alphaproteobacteria</taxon>
        <taxon>Rhodospirillales</taxon>
        <taxon>Azospirillaceae</taxon>
        <taxon>Azospirillum</taxon>
    </lineage>
</organism>
<keyword evidence="4" id="KW-1185">Reference proteome</keyword>
<dbReference type="Pfam" id="PF01541">
    <property type="entry name" value="GIY-YIG"/>
    <property type="match status" value="1"/>
</dbReference>
<dbReference type="SMART" id="SM00465">
    <property type="entry name" value="GIYc"/>
    <property type="match status" value="1"/>
</dbReference>
<dbReference type="PROSITE" id="PS50164">
    <property type="entry name" value="GIY_YIG"/>
    <property type="match status" value="1"/>
</dbReference>
<dbReference type="PANTHER" id="PTHR34477">
    <property type="entry name" value="UPF0213 PROTEIN YHBQ"/>
    <property type="match status" value="1"/>
</dbReference>
<evidence type="ECO:0000259" key="2">
    <source>
        <dbReference type="PROSITE" id="PS50164"/>
    </source>
</evidence>
<evidence type="ECO:0000313" key="3">
    <source>
        <dbReference type="EMBL" id="CBS90092.1"/>
    </source>
</evidence>
<evidence type="ECO:0000313" key="4">
    <source>
        <dbReference type="Proteomes" id="UP000005667"/>
    </source>
</evidence>
<dbReference type="CDD" id="cd10448">
    <property type="entry name" value="GIY-YIG_unchar_3"/>
    <property type="match status" value="1"/>
</dbReference>
<dbReference type="InterPro" id="IPR050190">
    <property type="entry name" value="UPF0213_domain"/>
</dbReference>
<sequence length="97" mass="11693">MEERFFVYILASRRNGTLYVGITSNLGRRMMEHRDGIIPGFTDRYGVKRLVHVEPYATAEEAINREKRLKKWNRDWKIRLIEEHNPDWADLYERLNA</sequence>